<feature type="compositionally biased region" description="Basic and acidic residues" evidence="13">
    <location>
        <begin position="127"/>
        <end position="138"/>
    </location>
</feature>
<evidence type="ECO:0000259" key="15">
    <source>
        <dbReference type="PROSITE" id="PS51194"/>
    </source>
</evidence>
<evidence type="ECO:0000256" key="12">
    <source>
        <dbReference type="ARBA" id="ARBA00069890"/>
    </source>
</evidence>
<dbReference type="InterPro" id="IPR027417">
    <property type="entry name" value="P-loop_NTPase"/>
</dbReference>
<evidence type="ECO:0000256" key="6">
    <source>
        <dbReference type="ARBA" id="ARBA00022806"/>
    </source>
</evidence>
<dbReference type="InterPro" id="IPR014001">
    <property type="entry name" value="Helicase_ATP-bd"/>
</dbReference>
<feature type="compositionally biased region" description="Basic and acidic residues" evidence="13">
    <location>
        <begin position="241"/>
        <end position="252"/>
    </location>
</feature>
<gene>
    <name evidence="16" type="ORF">g.13513</name>
</gene>
<evidence type="ECO:0000256" key="11">
    <source>
        <dbReference type="ARBA" id="ARBA00059294"/>
    </source>
</evidence>
<comment type="similarity">
    <text evidence="2">Belongs to the SNF2/RAD54 helicase family.</text>
</comment>
<comment type="subcellular location">
    <subcellularLocation>
        <location evidence="1">Nucleus</location>
    </subcellularLocation>
</comment>
<organism evidence="16">
    <name type="scientific">Homalodisca liturata</name>
    <dbReference type="NCBI Taxonomy" id="320908"/>
    <lineage>
        <taxon>Eukaryota</taxon>
        <taxon>Metazoa</taxon>
        <taxon>Ecdysozoa</taxon>
        <taxon>Arthropoda</taxon>
        <taxon>Hexapoda</taxon>
        <taxon>Insecta</taxon>
        <taxon>Pterygota</taxon>
        <taxon>Neoptera</taxon>
        <taxon>Paraneoptera</taxon>
        <taxon>Hemiptera</taxon>
        <taxon>Auchenorrhyncha</taxon>
        <taxon>Membracoidea</taxon>
        <taxon>Cicadellidae</taxon>
        <taxon>Cicadellinae</taxon>
        <taxon>Proconiini</taxon>
        <taxon>Homalodisca</taxon>
    </lineage>
</organism>
<dbReference type="SUPFAM" id="SSF52540">
    <property type="entry name" value="P-loop containing nucleoside triphosphate hydrolases"/>
    <property type="match status" value="2"/>
</dbReference>
<evidence type="ECO:0000256" key="5">
    <source>
        <dbReference type="ARBA" id="ARBA00022801"/>
    </source>
</evidence>
<dbReference type="Pfam" id="PF00271">
    <property type="entry name" value="Helicase_C"/>
    <property type="match status" value="1"/>
</dbReference>
<evidence type="ECO:0000256" key="9">
    <source>
        <dbReference type="ARBA" id="ARBA00023125"/>
    </source>
</evidence>
<feature type="region of interest" description="Disordered" evidence="13">
    <location>
        <begin position="227"/>
        <end position="286"/>
    </location>
</feature>
<dbReference type="Gene3D" id="3.40.50.10810">
    <property type="entry name" value="Tandem AAA-ATPase domain"/>
    <property type="match status" value="1"/>
</dbReference>
<dbReference type="GO" id="GO:0006325">
    <property type="term" value="P:chromatin organization"/>
    <property type="evidence" value="ECO:0007669"/>
    <property type="project" value="UniProtKB-KW"/>
</dbReference>
<feature type="domain" description="Helicase C-terminal" evidence="15">
    <location>
        <begin position="772"/>
        <end position="924"/>
    </location>
</feature>
<evidence type="ECO:0000256" key="2">
    <source>
        <dbReference type="ARBA" id="ARBA00007025"/>
    </source>
</evidence>
<dbReference type="InterPro" id="IPR001650">
    <property type="entry name" value="Helicase_C-like"/>
</dbReference>
<evidence type="ECO:0000256" key="10">
    <source>
        <dbReference type="ARBA" id="ARBA00023242"/>
    </source>
</evidence>
<keyword evidence="9" id="KW-0238">DNA-binding</keyword>
<dbReference type="SMART" id="SM00487">
    <property type="entry name" value="DEXDc"/>
    <property type="match status" value="1"/>
</dbReference>
<dbReference type="SMART" id="SM00490">
    <property type="entry name" value="HELICc"/>
    <property type="match status" value="1"/>
</dbReference>
<dbReference type="GO" id="GO:0016787">
    <property type="term" value="F:hydrolase activity"/>
    <property type="evidence" value="ECO:0007669"/>
    <property type="project" value="UniProtKB-KW"/>
</dbReference>
<feature type="domain" description="Helicase ATP-binding" evidence="14">
    <location>
        <begin position="420"/>
        <end position="592"/>
    </location>
</feature>
<dbReference type="PROSITE" id="PS51192">
    <property type="entry name" value="HELICASE_ATP_BIND_1"/>
    <property type="match status" value="1"/>
</dbReference>
<dbReference type="GO" id="GO:0005694">
    <property type="term" value="C:chromosome"/>
    <property type="evidence" value="ECO:0007669"/>
    <property type="project" value="UniProtKB-ARBA"/>
</dbReference>
<feature type="compositionally biased region" description="Basic residues" evidence="13">
    <location>
        <begin position="258"/>
        <end position="268"/>
    </location>
</feature>
<feature type="region of interest" description="Disordered" evidence="13">
    <location>
        <begin position="113"/>
        <end position="149"/>
    </location>
</feature>
<dbReference type="CDD" id="cd18793">
    <property type="entry name" value="SF2_C_SNF"/>
    <property type="match status" value="1"/>
</dbReference>
<keyword evidence="6" id="KW-0347">Helicase</keyword>
<dbReference type="InterPro" id="IPR000330">
    <property type="entry name" value="SNF2_N"/>
</dbReference>
<keyword evidence="7" id="KW-0067">ATP-binding</keyword>
<keyword evidence="8" id="KW-0156">Chromatin regulator</keyword>
<feature type="compositionally biased region" description="Polar residues" evidence="13">
    <location>
        <begin position="49"/>
        <end position="59"/>
    </location>
</feature>
<dbReference type="Gene3D" id="3.40.50.300">
    <property type="entry name" value="P-loop containing nucleotide triphosphate hydrolases"/>
    <property type="match status" value="1"/>
</dbReference>
<dbReference type="PROSITE" id="PS51194">
    <property type="entry name" value="HELICASE_CTER"/>
    <property type="match status" value="1"/>
</dbReference>
<dbReference type="InterPro" id="IPR038718">
    <property type="entry name" value="SNF2-like_sf"/>
</dbReference>
<dbReference type="GO" id="GO:0005524">
    <property type="term" value="F:ATP binding"/>
    <property type="evidence" value="ECO:0007669"/>
    <property type="project" value="UniProtKB-KW"/>
</dbReference>
<feature type="compositionally biased region" description="Basic and acidic residues" evidence="13">
    <location>
        <begin position="269"/>
        <end position="284"/>
    </location>
</feature>
<comment type="function">
    <text evidence="11">DNA helicase that possesses intrinsic ATP-dependent nucleosome-remodeling activity and is both required for DNA repair and heterochromatin organization. Promotes DNA end resection of double-strand breaks (DSBs) following DNA damage: probably acts by weakening histone DNA interactions in nucleosomes flanking DSBs.</text>
</comment>
<keyword evidence="4" id="KW-0547">Nucleotide-binding</keyword>
<dbReference type="FunFam" id="3.40.50.10810:FF:000014">
    <property type="entry name" value="SWI/SNF-related matrix-associated actin-dependent regulator of chromatin subfamily A containing DEAD/H box 1"/>
    <property type="match status" value="1"/>
</dbReference>
<keyword evidence="10" id="KW-0539">Nucleus</keyword>
<evidence type="ECO:0000256" key="4">
    <source>
        <dbReference type="ARBA" id="ARBA00022741"/>
    </source>
</evidence>
<dbReference type="GO" id="GO:0003678">
    <property type="term" value="F:DNA helicase activity"/>
    <property type="evidence" value="ECO:0007669"/>
    <property type="project" value="UniProtKB-EC"/>
</dbReference>
<dbReference type="PANTHER" id="PTHR10799">
    <property type="entry name" value="SNF2/RAD54 HELICASE FAMILY"/>
    <property type="match status" value="1"/>
</dbReference>
<keyword evidence="5" id="KW-0378">Hydrolase</keyword>
<dbReference type="EC" id="3.6.4.12" evidence="3"/>
<evidence type="ECO:0000256" key="13">
    <source>
        <dbReference type="SAM" id="MobiDB-lite"/>
    </source>
</evidence>
<evidence type="ECO:0000256" key="3">
    <source>
        <dbReference type="ARBA" id="ARBA00012551"/>
    </source>
</evidence>
<dbReference type="GO" id="GO:0005634">
    <property type="term" value="C:nucleus"/>
    <property type="evidence" value="ECO:0007669"/>
    <property type="project" value="UniProtKB-SubCell"/>
</dbReference>
<accession>A0A1B6HJ59</accession>
<evidence type="ECO:0000256" key="7">
    <source>
        <dbReference type="ARBA" id="ARBA00022840"/>
    </source>
</evidence>
<evidence type="ECO:0000256" key="8">
    <source>
        <dbReference type="ARBA" id="ARBA00022853"/>
    </source>
</evidence>
<dbReference type="AlphaFoldDB" id="A0A1B6HJ59"/>
<sequence length="943" mass="108002">MSQPSPSLLNSLRRFQYQKKNNFQHDNSVKVEEKLQSQDESLDPVDSDYGSTVGSSGDTGWSEESIIKPLRLKPFNQLSSESSSQNLVQNNVDIKKLTQIDIEEIRTKMKHKFASTAHSISDSDEEDCKKEVITESKPESVPGEEEDDDDVVLFIPRSRTPKPIIVSDDEDECLTPNAPMNEDLKCNYTGAQENCLKQEIKTEEPEIFIVDDDSNSVEIIQSDFDTKTEVKQDIKPNNVHEVSEDDKKRKAPSESPRPKAKRKRRKKRNSDSEDDHIRGEKVFDSDADSDEEISDYLTESKRKVLDFLNTATEGELRIVPSCTVKKIEAIQSMRPFEGWIDLVTKFQTGKFLGTNLLNGAQQVIEAREVVAHLMRKCERIATRTEKAIAAGSHSISCQPSILNPELKLMTYQMVGLNWLNVMNSQRLSGILADEMGLGKTIQVIAFLAHLKETGQTTPNSPHLIVVPASTLENWCIEFEKWCPALKVEQYYGSPDERRALRHTWVKNGFDDIDVVLTTYSMVGSCYEERKMFRVVNLHYVIFDEAHMLKNMNTQRYENLITINALHRTLLTGTPLQNNLLELMSLLVFVMPDMFSGKTDYLKFLFSKNSKQNIEEAPLFEQEQVQRAKRIMHPFVLRRLKVDVLRDLPTKTTRIVECPLEEEEQAIKYTELCDSARNDDGHMVNSMTIMMDLRRMANHPLTLRYHYQDDTLSQMAEILASEPTHKEKDATRVLEDLQWMSDHQLHRMVVSYDCLRGFELADSVLVRSGKFLKLDEILPPLKAGGHRVLIFSQFVFILDILEDYMRVRNHSFLRLDGSTPVTERQDMIDLYNQDSSIFVFLLSTKAGGIGINLTAADTVIIHDVDFNPYNDKQAEDRCHRMGQTRPVQIMRFVSKDTIEEAILRIAQEKLHLEKEVTSYKDDEVTENINVAQLLRDCLGISEAS</sequence>
<dbReference type="InterPro" id="IPR049730">
    <property type="entry name" value="SNF2/RAD54-like_C"/>
</dbReference>
<dbReference type="GO" id="GO:0003677">
    <property type="term" value="F:DNA binding"/>
    <property type="evidence" value="ECO:0007669"/>
    <property type="project" value="UniProtKB-KW"/>
</dbReference>
<dbReference type="Pfam" id="PF00176">
    <property type="entry name" value="SNF2-rel_dom"/>
    <property type="match status" value="1"/>
</dbReference>
<evidence type="ECO:0000313" key="16">
    <source>
        <dbReference type="EMBL" id="JAS74719.1"/>
    </source>
</evidence>
<reference evidence="16" key="1">
    <citation type="submission" date="2015-11" db="EMBL/GenBank/DDBJ databases">
        <title>De novo transcriptome assembly of four potential Pierce s Disease insect vectors from Arizona vineyards.</title>
        <authorList>
            <person name="Tassone E.E."/>
        </authorList>
    </citation>
    <scope>NUCLEOTIDE SEQUENCE</scope>
</reference>
<proteinExistence type="inferred from homology"/>
<evidence type="ECO:0000259" key="14">
    <source>
        <dbReference type="PROSITE" id="PS51192"/>
    </source>
</evidence>
<dbReference type="EMBL" id="GECU01032987">
    <property type="protein sequence ID" value="JAS74719.1"/>
    <property type="molecule type" value="Transcribed_RNA"/>
</dbReference>
<feature type="region of interest" description="Disordered" evidence="13">
    <location>
        <begin position="21"/>
        <end position="62"/>
    </location>
</feature>
<feature type="compositionally biased region" description="Basic and acidic residues" evidence="13">
    <location>
        <begin position="27"/>
        <end position="37"/>
    </location>
</feature>
<evidence type="ECO:0000256" key="1">
    <source>
        <dbReference type="ARBA" id="ARBA00004123"/>
    </source>
</evidence>
<protein>
    <recommendedName>
        <fullName evidence="12">SWI/SNF-related matrix-associated actin-dependent regulator of chromatin subfamily A containing DEAD/H box 1 homolog</fullName>
        <ecNumber evidence="3">3.6.4.12</ecNumber>
    </recommendedName>
</protein>
<name>A0A1B6HJ59_9HEMI</name>